<dbReference type="Gene3D" id="1.50.10.20">
    <property type="match status" value="1"/>
</dbReference>
<feature type="domain" description="Glycosyl transferase family 1" evidence="1">
    <location>
        <begin position="207"/>
        <end position="384"/>
    </location>
</feature>
<protein>
    <submittedName>
        <fullName evidence="2">Glycosyl transferase</fullName>
    </submittedName>
</protein>
<dbReference type="GO" id="GO:0016757">
    <property type="term" value="F:glycosyltransferase activity"/>
    <property type="evidence" value="ECO:0007669"/>
    <property type="project" value="InterPro"/>
</dbReference>
<dbReference type="GO" id="GO:0005975">
    <property type="term" value="P:carbohydrate metabolic process"/>
    <property type="evidence" value="ECO:0007669"/>
    <property type="project" value="InterPro"/>
</dbReference>
<dbReference type="InterPro" id="IPR008928">
    <property type="entry name" value="6-hairpin_glycosidase_sf"/>
</dbReference>
<evidence type="ECO:0000259" key="1">
    <source>
        <dbReference type="Pfam" id="PF00534"/>
    </source>
</evidence>
<dbReference type="InterPro" id="IPR001296">
    <property type="entry name" value="Glyco_trans_1"/>
</dbReference>
<comment type="caution">
    <text evidence="2">The sequence shown here is derived from an EMBL/GenBank/DDBJ whole genome shotgun (WGS) entry which is preliminary data.</text>
</comment>
<keyword evidence="2" id="KW-0808">Transferase</keyword>
<proteinExistence type="predicted"/>
<dbReference type="PANTHER" id="PTHR12526">
    <property type="entry name" value="GLYCOSYLTRANSFERASE"/>
    <property type="match status" value="1"/>
</dbReference>
<dbReference type="SUPFAM" id="SSF53756">
    <property type="entry name" value="UDP-Glycosyltransferase/glycogen phosphorylase"/>
    <property type="match status" value="1"/>
</dbReference>
<dbReference type="AlphaFoldDB" id="A0A2M6WBH9"/>
<dbReference type="Pfam" id="PF00534">
    <property type="entry name" value="Glycos_transf_1"/>
    <property type="match status" value="1"/>
</dbReference>
<dbReference type="Proteomes" id="UP000231464">
    <property type="component" value="Unassembled WGS sequence"/>
</dbReference>
<dbReference type="CDD" id="cd03822">
    <property type="entry name" value="GT4_mannosyltransferase-like"/>
    <property type="match status" value="1"/>
</dbReference>
<accession>A0A2M6WBH9</accession>
<organism evidence="2 3">
    <name type="scientific">Candidatus Kuenenbacteria bacterium CG10_big_fil_rev_8_21_14_0_10_36_11</name>
    <dbReference type="NCBI Taxonomy" id="1974618"/>
    <lineage>
        <taxon>Bacteria</taxon>
        <taxon>Candidatus Kueneniibacteriota</taxon>
    </lineage>
</organism>
<evidence type="ECO:0000313" key="3">
    <source>
        <dbReference type="Proteomes" id="UP000231464"/>
    </source>
</evidence>
<dbReference type="EMBL" id="PFBP01000002">
    <property type="protein sequence ID" value="PIT90149.1"/>
    <property type="molecule type" value="Genomic_DNA"/>
</dbReference>
<evidence type="ECO:0000313" key="2">
    <source>
        <dbReference type="EMBL" id="PIT90149.1"/>
    </source>
</evidence>
<name>A0A2M6WBH9_9BACT</name>
<gene>
    <name evidence="2" type="ORF">COU23_00110</name>
</gene>
<dbReference type="PANTHER" id="PTHR12526:SF572">
    <property type="entry name" value="BLL5144 PROTEIN"/>
    <property type="match status" value="1"/>
</dbReference>
<sequence>MPPNECDILLKDFYTQEQGEAQKKNLRFFSILYMSSYPPRECGIATYTRDLVKAIDRKFSPYLESKILAMNENGSSIYNYCSKVKYQINQTEIEDYINVARKINKDDSIRLINIQHEFGLFGGEWGDYLLAFLEVVKKPVVVTFHSLIPNPTPKLKKVIQAIAKRCEKIIVMADMAIEYYECDYGLKKSQLVVIPHGTPVIEPYSSEASKKKLGFEGKMLLSTFGLLNQGKGVEYVIKALPKIIEKHPEVLYLIIGETHPVVRKYEGEKYRNKLIKLSQKLNLTNYVKFYNKYLTLEEIINYLKSTDIYLCPPLAVNQITSGTLAYALSAGKAIVSTPFLHAKEVLQQGRGEIVGFRDPTGISRVVNALIEKPETRKSMEKQSYLYGQKTSWPIAAIAHLNVFKKIINLKNKIKSFRLPPLKLTHLYNLSDEVGIIQHAKHSINDRSSGYTTDDNARALIAVTLYYHKSQNPESLKYVNVYLSYLYHALTKDGWFHNFMNYDRRFLDKKGSEDCYGRALWAAGFVMNSNLPENIKKTAKFIFDKAIKNIAKLKSPRGQAFSLIGLYYYYEAYPNPEIRQKIILLAERLVKFYQKEKTKDWCWFEQTITYDNGRLPEALFLAYEVTKNKLYLKIAKESLDFLSSLVILNDKLVLIGQRGWYNHKGKRAFFDQQPLDAASMVQVFLRAYQVTDEKKYQHKALLAFSWFLGINSINQPVYDQTTSGCFDGLLPDCVNLNQGAESTISYLLSRMCFE</sequence>
<reference evidence="3" key="1">
    <citation type="submission" date="2017-09" db="EMBL/GenBank/DDBJ databases">
        <title>Depth-based differentiation of microbial function through sediment-hosted aquifers and enrichment of novel symbionts in the deep terrestrial subsurface.</title>
        <authorList>
            <person name="Probst A.J."/>
            <person name="Ladd B."/>
            <person name="Jarett J.K."/>
            <person name="Geller-Mcgrath D.E."/>
            <person name="Sieber C.M.K."/>
            <person name="Emerson J.B."/>
            <person name="Anantharaman K."/>
            <person name="Thomas B.C."/>
            <person name="Malmstrom R."/>
            <person name="Stieglmeier M."/>
            <person name="Klingl A."/>
            <person name="Woyke T."/>
            <person name="Ryan C.M."/>
            <person name="Banfield J.F."/>
        </authorList>
    </citation>
    <scope>NUCLEOTIDE SEQUENCE [LARGE SCALE GENOMIC DNA]</scope>
</reference>
<dbReference type="Gene3D" id="3.40.50.2000">
    <property type="entry name" value="Glycogen Phosphorylase B"/>
    <property type="match status" value="2"/>
</dbReference>
<dbReference type="SUPFAM" id="SSF48208">
    <property type="entry name" value="Six-hairpin glycosidases"/>
    <property type="match status" value="2"/>
</dbReference>